<organism evidence="2 3">
    <name type="scientific">Trichinella spiralis</name>
    <name type="common">Trichina worm</name>
    <dbReference type="NCBI Taxonomy" id="6334"/>
    <lineage>
        <taxon>Eukaryota</taxon>
        <taxon>Metazoa</taxon>
        <taxon>Ecdysozoa</taxon>
        <taxon>Nematoda</taxon>
        <taxon>Enoplea</taxon>
        <taxon>Dorylaimia</taxon>
        <taxon>Trichinellida</taxon>
        <taxon>Trichinellidae</taxon>
        <taxon>Trichinella</taxon>
    </lineage>
</organism>
<sequence>MFSDDGHEHSLSPPHNNISDADYGDSQCSSSIQEGGERIELYFTYSSYHPEASTPCDPLFISSQLSLFTTPNPLRESLL</sequence>
<evidence type="ECO:0000313" key="2">
    <source>
        <dbReference type="EMBL" id="KAL1242533.1"/>
    </source>
</evidence>
<dbReference type="Proteomes" id="UP001558632">
    <property type="component" value="Unassembled WGS sequence"/>
</dbReference>
<evidence type="ECO:0000313" key="3">
    <source>
        <dbReference type="Proteomes" id="UP001558632"/>
    </source>
</evidence>
<evidence type="ECO:0000256" key="1">
    <source>
        <dbReference type="SAM" id="MobiDB-lite"/>
    </source>
</evidence>
<gene>
    <name evidence="2" type="ORF">TSPI_00158</name>
</gene>
<keyword evidence="3" id="KW-1185">Reference proteome</keyword>
<dbReference type="EMBL" id="JBEUSY010000197">
    <property type="protein sequence ID" value="KAL1242533.1"/>
    <property type="molecule type" value="Genomic_DNA"/>
</dbReference>
<feature type="compositionally biased region" description="Basic and acidic residues" evidence="1">
    <location>
        <begin position="1"/>
        <end position="10"/>
    </location>
</feature>
<protein>
    <submittedName>
        <fullName evidence="2">Bifunctional lycopene cyclase/phytoene synthase</fullName>
    </submittedName>
</protein>
<feature type="region of interest" description="Disordered" evidence="1">
    <location>
        <begin position="1"/>
        <end position="31"/>
    </location>
</feature>
<proteinExistence type="predicted"/>
<name>A0ABR3KPK5_TRISP</name>
<comment type="caution">
    <text evidence="2">The sequence shown here is derived from an EMBL/GenBank/DDBJ whole genome shotgun (WGS) entry which is preliminary data.</text>
</comment>
<accession>A0ABR3KPK5</accession>
<reference evidence="2 3" key="1">
    <citation type="submission" date="2024-07" db="EMBL/GenBank/DDBJ databases">
        <title>Enhanced genomic and transcriptomic resources for Trichinella pseudospiralis and T. spiralis underpin the discovery of pronounced molecular differences between stages and species.</title>
        <authorList>
            <person name="Pasi K.K."/>
            <person name="La Rosa G."/>
            <person name="Gomez-Morales M.A."/>
            <person name="Tosini F."/>
            <person name="Sumanam S."/>
            <person name="Young N.D."/>
            <person name="Chang B.C."/>
            <person name="Robin G.B."/>
        </authorList>
    </citation>
    <scope>NUCLEOTIDE SEQUENCE [LARGE SCALE GENOMIC DNA]</scope>
    <source>
        <strain evidence="2">ISS534</strain>
    </source>
</reference>